<evidence type="ECO:0000256" key="1">
    <source>
        <dbReference type="ARBA" id="ARBA00035112"/>
    </source>
</evidence>
<evidence type="ECO:0000313" key="3">
    <source>
        <dbReference type="EMBL" id="KAF2875139.1"/>
    </source>
</evidence>
<gene>
    <name evidence="3" type="ORF">BDV95DRAFT_675281</name>
</gene>
<dbReference type="GO" id="GO:0043386">
    <property type="term" value="P:mycotoxin biosynthetic process"/>
    <property type="evidence" value="ECO:0007669"/>
    <property type="project" value="InterPro"/>
</dbReference>
<accession>A0A7C8MDQ2</accession>
<keyword evidence="2" id="KW-0472">Membrane</keyword>
<keyword evidence="2" id="KW-1133">Transmembrane helix</keyword>
<dbReference type="PANTHER" id="PTHR33365">
    <property type="entry name" value="YALI0B05434P"/>
    <property type="match status" value="1"/>
</dbReference>
<evidence type="ECO:0000313" key="4">
    <source>
        <dbReference type="Proteomes" id="UP000481861"/>
    </source>
</evidence>
<reference evidence="3 4" key="1">
    <citation type="submission" date="2020-01" db="EMBL/GenBank/DDBJ databases">
        <authorList>
            <consortium name="DOE Joint Genome Institute"/>
            <person name="Haridas S."/>
            <person name="Albert R."/>
            <person name="Binder M."/>
            <person name="Bloem J."/>
            <person name="Labutti K."/>
            <person name="Salamov A."/>
            <person name="Andreopoulos B."/>
            <person name="Baker S.E."/>
            <person name="Barry K."/>
            <person name="Bills G."/>
            <person name="Bluhm B.H."/>
            <person name="Cannon C."/>
            <person name="Castanera R."/>
            <person name="Culley D.E."/>
            <person name="Daum C."/>
            <person name="Ezra D."/>
            <person name="Gonzalez J.B."/>
            <person name="Henrissat B."/>
            <person name="Kuo A."/>
            <person name="Liang C."/>
            <person name="Lipzen A."/>
            <person name="Lutzoni F."/>
            <person name="Magnuson J."/>
            <person name="Mondo S."/>
            <person name="Nolan M."/>
            <person name="Ohm R."/>
            <person name="Pangilinan J."/>
            <person name="Park H.-J.H."/>
            <person name="Ramirez L."/>
            <person name="Alfaro M."/>
            <person name="Sun H."/>
            <person name="Tritt A."/>
            <person name="Yoshinaga Y."/>
            <person name="Zwiers L.-H.L."/>
            <person name="Turgeon B.G."/>
            <person name="Goodwin S.B."/>
            <person name="Spatafora J.W."/>
            <person name="Crous P.W."/>
            <person name="Grigoriev I.V."/>
        </authorList>
    </citation>
    <scope>NUCLEOTIDE SEQUENCE [LARGE SCALE GENOMIC DNA]</scope>
    <source>
        <strain evidence="3 4">CBS 611.86</strain>
    </source>
</reference>
<name>A0A7C8MDQ2_9PLEO</name>
<keyword evidence="4" id="KW-1185">Reference proteome</keyword>
<evidence type="ECO:0008006" key="5">
    <source>
        <dbReference type="Google" id="ProtNLM"/>
    </source>
</evidence>
<dbReference type="AlphaFoldDB" id="A0A7C8MDQ2"/>
<dbReference type="PANTHER" id="PTHR33365:SF7">
    <property type="entry name" value="TAT PATHWAY SIGNAL SEQUENCE"/>
    <property type="match status" value="1"/>
</dbReference>
<comment type="caution">
    <text evidence="3">The sequence shown here is derived from an EMBL/GenBank/DDBJ whole genome shotgun (WGS) entry which is preliminary data.</text>
</comment>
<feature type="transmembrane region" description="Helical" evidence="2">
    <location>
        <begin position="34"/>
        <end position="56"/>
    </location>
</feature>
<dbReference type="EMBL" id="JAADJZ010000005">
    <property type="protein sequence ID" value="KAF2875139.1"/>
    <property type="molecule type" value="Genomic_DNA"/>
</dbReference>
<proteinExistence type="inferred from homology"/>
<comment type="similarity">
    <text evidence="1">Belongs to the ustYa family.</text>
</comment>
<evidence type="ECO:0000256" key="2">
    <source>
        <dbReference type="SAM" id="Phobius"/>
    </source>
</evidence>
<dbReference type="Pfam" id="PF11807">
    <property type="entry name" value="UstYa"/>
    <property type="match status" value="1"/>
</dbReference>
<organism evidence="3 4">
    <name type="scientific">Massariosphaeria phaeospora</name>
    <dbReference type="NCBI Taxonomy" id="100035"/>
    <lineage>
        <taxon>Eukaryota</taxon>
        <taxon>Fungi</taxon>
        <taxon>Dikarya</taxon>
        <taxon>Ascomycota</taxon>
        <taxon>Pezizomycotina</taxon>
        <taxon>Dothideomycetes</taxon>
        <taxon>Pleosporomycetidae</taxon>
        <taxon>Pleosporales</taxon>
        <taxon>Pleosporales incertae sedis</taxon>
        <taxon>Massariosphaeria</taxon>
    </lineage>
</organism>
<protein>
    <recommendedName>
        <fullName evidence="5">Tat pathway signal sequence</fullName>
    </recommendedName>
</protein>
<dbReference type="OrthoDB" id="3687641at2759"/>
<sequence>MNSTYKGGYTPITNYDHGELDSVVRPKRRLDSLLSFHVLNYSFLLVSNLLFAFFWLQSSHASSSCVRPQLIYSPATSSLQYEKRRLWRDIDGPNPFTGAPRPEFDEAWRTIIEPMTIKVSAHELARFSEGDGTVAFRDGSGFLAEMAVYHELHCVKRIRHFLYKDHYLPNMTEADVIRENQHMDHCLEYLREAAVCRGDVTLSTFFWKEGVPASRVYDDHECVNWERLDTWARSRMVDMSDLSAFS</sequence>
<dbReference type="InterPro" id="IPR021765">
    <property type="entry name" value="UstYa-like"/>
</dbReference>
<keyword evidence="2" id="KW-0812">Transmembrane</keyword>
<dbReference type="Proteomes" id="UP000481861">
    <property type="component" value="Unassembled WGS sequence"/>
</dbReference>